<comment type="subcellular location">
    <subcellularLocation>
        <location evidence="1">Nucleus</location>
    </subcellularLocation>
</comment>
<dbReference type="Proteomes" id="UP001140094">
    <property type="component" value="Unassembled WGS sequence"/>
</dbReference>
<dbReference type="EMBL" id="JANBUO010000892">
    <property type="protein sequence ID" value="KAJ2800977.1"/>
    <property type="molecule type" value="Genomic_DNA"/>
</dbReference>
<evidence type="ECO:0000256" key="5">
    <source>
        <dbReference type="ARBA" id="ARBA00023242"/>
    </source>
</evidence>
<dbReference type="GO" id="GO:0005634">
    <property type="term" value="C:nucleus"/>
    <property type="evidence" value="ECO:0007669"/>
    <property type="project" value="UniProtKB-SubCell"/>
</dbReference>
<feature type="region of interest" description="Disordered" evidence="6">
    <location>
        <begin position="1"/>
        <end position="39"/>
    </location>
</feature>
<evidence type="ECO:0000313" key="8">
    <source>
        <dbReference type="Proteomes" id="UP001140094"/>
    </source>
</evidence>
<reference evidence="7" key="1">
    <citation type="submission" date="2022-07" db="EMBL/GenBank/DDBJ databases">
        <title>Phylogenomic reconstructions and comparative analyses of Kickxellomycotina fungi.</title>
        <authorList>
            <person name="Reynolds N.K."/>
            <person name="Stajich J.E."/>
            <person name="Barry K."/>
            <person name="Grigoriev I.V."/>
            <person name="Crous P."/>
            <person name="Smith M.E."/>
        </authorList>
    </citation>
    <scope>NUCLEOTIDE SEQUENCE</scope>
    <source>
        <strain evidence="7">NRRL 1565</strain>
    </source>
</reference>
<dbReference type="PANTHER" id="PTHR28290">
    <property type="entry name" value="ENHANCER OF TRANSLATION TERMINATION 1"/>
    <property type="match status" value="1"/>
</dbReference>
<dbReference type="PANTHER" id="PTHR28290:SF1">
    <property type="entry name" value="ENHANCER OF TRANSLATION TERMINATION 1"/>
    <property type="match status" value="1"/>
</dbReference>
<accession>A0A9W8HZQ5</accession>
<comment type="caution">
    <text evidence="7">The sequence shown here is derived from an EMBL/GenBank/DDBJ whole genome shotgun (WGS) entry which is preliminary data.</text>
</comment>
<organism evidence="7 8">
    <name type="scientific">Coemansia guatemalensis</name>
    <dbReference type="NCBI Taxonomy" id="2761395"/>
    <lineage>
        <taxon>Eukaryota</taxon>
        <taxon>Fungi</taxon>
        <taxon>Fungi incertae sedis</taxon>
        <taxon>Zoopagomycota</taxon>
        <taxon>Kickxellomycotina</taxon>
        <taxon>Kickxellomycetes</taxon>
        <taxon>Kickxellales</taxon>
        <taxon>Kickxellaceae</taxon>
        <taxon>Coemansia</taxon>
    </lineage>
</organism>
<dbReference type="GO" id="GO:2000640">
    <property type="term" value="P:positive regulation of SREBP signaling pathway"/>
    <property type="evidence" value="ECO:0007669"/>
    <property type="project" value="TreeGrafter"/>
</dbReference>
<dbReference type="AlphaFoldDB" id="A0A9W8HZQ5"/>
<name>A0A9W8HZQ5_9FUNG</name>
<comment type="similarity">
    <text evidence="2">Belongs to the ETT1 family.</text>
</comment>
<evidence type="ECO:0000256" key="4">
    <source>
        <dbReference type="ARBA" id="ARBA00023163"/>
    </source>
</evidence>
<evidence type="ECO:0000256" key="2">
    <source>
        <dbReference type="ARBA" id="ARBA00007273"/>
    </source>
</evidence>
<evidence type="ECO:0000313" key="7">
    <source>
        <dbReference type="EMBL" id="KAJ2800977.1"/>
    </source>
</evidence>
<gene>
    <name evidence="7" type="ORF">H4R20_003854</name>
</gene>
<protein>
    <submittedName>
        <fullName evidence="7">Uncharacterized protein</fullName>
    </submittedName>
</protein>
<keyword evidence="5" id="KW-0539">Nucleus</keyword>
<feature type="compositionally biased region" description="Polar residues" evidence="6">
    <location>
        <begin position="24"/>
        <end position="36"/>
    </location>
</feature>
<feature type="compositionally biased region" description="Basic residues" evidence="6">
    <location>
        <begin position="9"/>
        <end position="23"/>
    </location>
</feature>
<dbReference type="InterPro" id="IPR024318">
    <property type="entry name" value="Nro1/ETT1"/>
</dbReference>
<keyword evidence="4" id="KW-0804">Transcription</keyword>
<evidence type="ECO:0000256" key="6">
    <source>
        <dbReference type="SAM" id="MobiDB-lite"/>
    </source>
</evidence>
<dbReference type="OrthoDB" id="5598057at2759"/>
<evidence type="ECO:0000256" key="1">
    <source>
        <dbReference type="ARBA" id="ARBA00004123"/>
    </source>
</evidence>
<keyword evidence="8" id="KW-1185">Reference proteome</keyword>
<sequence length="372" mass="41326">MPGNDSSAPKRKRPLGLKARAAKKSNNATDAAGSSSEVKDFDEANTATIMLRGDECNEIDELEGIFDSAIEAINSEDERAVTLLRGTIHESDRILRLYDADEKTPEARFYYIYGTALFNLSEISEEEEDSGMYLELAHHRLTQAREQMSEEPFAWRVYLMLAKVNLELAAGQKAESAKVETALQDLDHALQTLEKQQNKEPAEETLSARIEALAAADMVLSLADSQRLPETCSAMLVQWGEAAARKQHTKQADSESSLVVARALWLQASALLADDDEDEIKEKVQYAKLLSEAQSLLEKNDGEASSEALLLLGEVQLNLGNVQDDESRQEKLYEQAVATFRQVQSRGELPEQFAQFIDDFEKEADSDDADSD</sequence>
<evidence type="ECO:0000256" key="3">
    <source>
        <dbReference type="ARBA" id="ARBA00023015"/>
    </source>
</evidence>
<proteinExistence type="inferred from homology"/>
<keyword evidence="3" id="KW-0805">Transcription regulation</keyword>